<feature type="region of interest" description="Disordered" evidence="3">
    <location>
        <begin position="418"/>
        <end position="439"/>
    </location>
</feature>
<dbReference type="InterPro" id="IPR016024">
    <property type="entry name" value="ARM-type_fold"/>
</dbReference>
<comment type="caution">
    <text evidence="4">The sequence shown here is derived from an EMBL/GenBank/DDBJ whole genome shotgun (WGS) entry which is preliminary data.</text>
</comment>
<keyword evidence="2" id="KW-0053">Apoptosis</keyword>
<evidence type="ECO:0000256" key="2">
    <source>
        <dbReference type="ARBA" id="ARBA00022703"/>
    </source>
</evidence>
<dbReference type="GO" id="GO:0006915">
    <property type="term" value="P:apoptotic process"/>
    <property type="evidence" value="ECO:0007669"/>
    <property type="project" value="UniProtKB-KW"/>
</dbReference>
<dbReference type="Proteomes" id="UP001222325">
    <property type="component" value="Unassembled WGS sequence"/>
</dbReference>
<dbReference type="InterPro" id="IPR008383">
    <property type="entry name" value="API5"/>
</dbReference>
<evidence type="ECO:0000313" key="5">
    <source>
        <dbReference type="Proteomes" id="UP001222325"/>
    </source>
</evidence>
<feature type="compositionally biased region" description="Polar residues" evidence="3">
    <location>
        <begin position="487"/>
        <end position="496"/>
    </location>
</feature>
<keyword evidence="5" id="KW-1185">Reference proteome</keyword>
<dbReference type="PANTHER" id="PTHR12758:SF19">
    <property type="entry name" value="APOPTOSIS INHIBITOR 5"/>
    <property type="match status" value="1"/>
</dbReference>
<dbReference type="GO" id="GO:0003723">
    <property type="term" value="F:RNA binding"/>
    <property type="evidence" value="ECO:0007669"/>
    <property type="project" value="TreeGrafter"/>
</dbReference>
<gene>
    <name evidence="4" type="ORF">B0H15DRAFT_249294</name>
</gene>
<feature type="region of interest" description="Disordered" evidence="3">
    <location>
        <begin position="522"/>
        <end position="595"/>
    </location>
</feature>
<reference evidence="4" key="1">
    <citation type="submission" date="2023-03" db="EMBL/GenBank/DDBJ databases">
        <title>Massive genome expansion in bonnet fungi (Mycena s.s.) driven by repeated elements and novel gene families across ecological guilds.</title>
        <authorList>
            <consortium name="Lawrence Berkeley National Laboratory"/>
            <person name="Harder C.B."/>
            <person name="Miyauchi S."/>
            <person name="Viragh M."/>
            <person name="Kuo A."/>
            <person name="Thoen E."/>
            <person name="Andreopoulos B."/>
            <person name="Lu D."/>
            <person name="Skrede I."/>
            <person name="Drula E."/>
            <person name="Henrissat B."/>
            <person name="Morin E."/>
            <person name="Kohler A."/>
            <person name="Barry K."/>
            <person name="LaButti K."/>
            <person name="Morin E."/>
            <person name="Salamov A."/>
            <person name="Lipzen A."/>
            <person name="Mereny Z."/>
            <person name="Hegedus B."/>
            <person name="Baldrian P."/>
            <person name="Stursova M."/>
            <person name="Weitz H."/>
            <person name="Taylor A."/>
            <person name="Grigoriev I.V."/>
            <person name="Nagy L.G."/>
            <person name="Martin F."/>
            <person name="Kauserud H."/>
        </authorList>
    </citation>
    <scope>NUCLEOTIDE SEQUENCE</scope>
    <source>
        <strain evidence="4">CBHHK173m</strain>
    </source>
</reference>
<feature type="compositionally biased region" description="Low complexity" evidence="3">
    <location>
        <begin position="466"/>
        <end position="481"/>
    </location>
</feature>
<dbReference type="AlphaFoldDB" id="A0AAD6XRY9"/>
<name>A0AAD6XRY9_9AGAR</name>
<dbReference type="GO" id="GO:0043066">
    <property type="term" value="P:negative regulation of apoptotic process"/>
    <property type="evidence" value="ECO:0007669"/>
    <property type="project" value="TreeGrafter"/>
</dbReference>
<organism evidence="4 5">
    <name type="scientific">Mycena belliarum</name>
    <dbReference type="NCBI Taxonomy" id="1033014"/>
    <lineage>
        <taxon>Eukaryota</taxon>
        <taxon>Fungi</taxon>
        <taxon>Dikarya</taxon>
        <taxon>Basidiomycota</taxon>
        <taxon>Agaricomycotina</taxon>
        <taxon>Agaricomycetes</taxon>
        <taxon>Agaricomycetidae</taxon>
        <taxon>Agaricales</taxon>
        <taxon>Marasmiineae</taxon>
        <taxon>Mycenaceae</taxon>
        <taxon>Mycena</taxon>
    </lineage>
</organism>
<dbReference type="Pfam" id="PF05918">
    <property type="entry name" value="API5"/>
    <property type="match status" value="1"/>
</dbReference>
<proteinExistence type="inferred from homology"/>
<feature type="region of interest" description="Disordered" evidence="3">
    <location>
        <begin position="466"/>
        <end position="501"/>
    </location>
</feature>
<dbReference type="SUPFAM" id="SSF48371">
    <property type="entry name" value="ARM repeat"/>
    <property type="match status" value="1"/>
</dbReference>
<sequence>MEQTTREERDIRELVHRANTNADKSGSQRQRALNKLIEVTRTPSASESLKILAAKNIPALFNDFPDQEEAAINAVYDLCEDQATIVRKAGYDAITAVSKAANKWVKRNTDVLLQLLQSDEPDEVVVVKQALIAHLNLDPRVTLGVLCDQIMPATDVPADPDELYMRDRLRALVLAFLTGEARQVIVDRHAVPDSEAEHVLIDGLLTAIPKLSSADTEIVVKQLLLHLRALQSGSAQGNDLLQALIEKAQLCFKADAVGQPTLASTRFYMDLMHYLVITKSLGSPLTLLRFYLPSLVTKTVIVRLSPDDQLHIICNMAETLAVCEGGDKGGKDDSQLTILRNQSVHASPILFECLAKAGVAHERSRNACKVLLESCLRRKTSGNWILPTPFRAPLETLRAKSGQFKDIQDLIRSLVAQDQAPSNGAQKNVPPVAGPSQQKPIVQVPPAMHRSSGLPFALRRPLPSPVVSASASRAGSAERNSWPLNKRSFSADNSPQPMKRARIESDDAPSLLSRLAGTEYRPNVARPQPLRGNAASAAVTQSEQIPRGGYSIKGAAKASGDSHPSDVPTSHSLLDRMTRGGGQSDDDRGRRKQNR</sequence>
<accession>A0AAD6XRY9</accession>
<evidence type="ECO:0000256" key="3">
    <source>
        <dbReference type="SAM" id="MobiDB-lite"/>
    </source>
</evidence>
<dbReference type="EMBL" id="JARJCN010000021">
    <property type="protein sequence ID" value="KAJ7090917.1"/>
    <property type="molecule type" value="Genomic_DNA"/>
</dbReference>
<dbReference type="GO" id="GO:0005634">
    <property type="term" value="C:nucleus"/>
    <property type="evidence" value="ECO:0007669"/>
    <property type="project" value="TreeGrafter"/>
</dbReference>
<evidence type="ECO:0000313" key="4">
    <source>
        <dbReference type="EMBL" id="KAJ7090917.1"/>
    </source>
</evidence>
<comment type="similarity">
    <text evidence="1">Belongs to the API5 family.</text>
</comment>
<protein>
    <submittedName>
        <fullName evidence="4">Uncharacterized protein</fullName>
    </submittedName>
</protein>
<dbReference type="PANTHER" id="PTHR12758">
    <property type="entry name" value="APOPTOSIS INHIBITOR 5-RELATED"/>
    <property type="match status" value="1"/>
</dbReference>
<evidence type="ECO:0000256" key="1">
    <source>
        <dbReference type="ARBA" id="ARBA00009515"/>
    </source>
</evidence>